<evidence type="ECO:0000256" key="2">
    <source>
        <dbReference type="SAM" id="Phobius"/>
    </source>
</evidence>
<evidence type="ECO:0000256" key="1">
    <source>
        <dbReference type="SAM" id="MobiDB-lite"/>
    </source>
</evidence>
<feature type="compositionally biased region" description="Basic and acidic residues" evidence="1">
    <location>
        <begin position="88"/>
        <end position="106"/>
    </location>
</feature>
<keyword evidence="2" id="KW-0812">Transmembrane</keyword>
<organism evidence="3 4">
    <name type="scientific">Saccharibacillus alkalitolerans</name>
    <dbReference type="NCBI Taxonomy" id="2705290"/>
    <lineage>
        <taxon>Bacteria</taxon>
        <taxon>Bacillati</taxon>
        <taxon>Bacillota</taxon>
        <taxon>Bacilli</taxon>
        <taxon>Bacillales</taxon>
        <taxon>Paenibacillaceae</taxon>
        <taxon>Saccharibacillus</taxon>
    </lineage>
</organism>
<reference evidence="3 4" key="1">
    <citation type="submission" date="2020-01" db="EMBL/GenBank/DDBJ databases">
        <title>Polyphasic characterisation and genomic insights into a novel alkali tolerant bacterium VR-M41.</title>
        <authorList>
            <person name="Vemuluri V.R."/>
        </authorList>
    </citation>
    <scope>NUCLEOTIDE SEQUENCE [LARGE SCALE GENOMIC DNA]</scope>
    <source>
        <strain evidence="3 4">VR-M41</strain>
    </source>
</reference>
<dbReference type="RefSeq" id="WP_166276482.1">
    <property type="nucleotide sequence ID" value="NZ_JAAFGS010000006.1"/>
</dbReference>
<evidence type="ECO:0000313" key="3">
    <source>
        <dbReference type="EMBL" id="NGZ76975.1"/>
    </source>
</evidence>
<proteinExistence type="predicted"/>
<protein>
    <submittedName>
        <fullName evidence="3">Uncharacterized protein</fullName>
    </submittedName>
</protein>
<dbReference type="EMBL" id="JAAFGS010000006">
    <property type="protein sequence ID" value="NGZ76975.1"/>
    <property type="molecule type" value="Genomic_DNA"/>
</dbReference>
<feature type="transmembrane region" description="Helical" evidence="2">
    <location>
        <begin position="6"/>
        <end position="39"/>
    </location>
</feature>
<keyword evidence="2" id="KW-1133">Transmembrane helix</keyword>
<comment type="caution">
    <text evidence="3">The sequence shown here is derived from an EMBL/GenBank/DDBJ whole genome shotgun (WGS) entry which is preliminary data.</text>
</comment>
<accession>A0ABX0F9A7</accession>
<name>A0ABX0F9A7_9BACL</name>
<sequence>MSFFYMVGLALAGAVVALYTPGGLGIVVVIGIVFAVGVANYRRTQELHAGMEEIRRHLGLMEQEEEKRYDLDREVRRADTLGDEEREQIDRQTEAELEKRENGGRS</sequence>
<gene>
    <name evidence="3" type="ORF">GYN08_16840</name>
</gene>
<feature type="region of interest" description="Disordered" evidence="1">
    <location>
        <begin position="76"/>
        <end position="106"/>
    </location>
</feature>
<evidence type="ECO:0000313" key="4">
    <source>
        <dbReference type="Proteomes" id="UP000800303"/>
    </source>
</evidence>
<keyword evidence="2" id="KW-0472">Membrane</keyword>
<keyword evidence="4" id="KW-1185">Reference proteome</keyword>
<dbReference type="Proteomes" id="UP000800303">
    <property type="component" value="Unassembled WGS sequence"/>
</dbReference>